<reference evidence="2" key="1">
    <citation type="submission" date="2011-03" db="EMBL/GenBank/DDBJ databases">
        <title>Draft genome sequence of Brevundimonas diminuta.</title>
        <authorList>
            <person name="Brown P.J.B."/>
            <person name="Buechlein A."/>
            <person name="Hemmerich C."/>
            <person name="Brun Y.V."/>
        </authorList>
    </citation>
    <scope>NUCLEOTIDE SEQUENCE [LARGE SCALE GENOMIC DNA]</scope>
    <source>
        <strain evidence="2">C19</strain>
    </source>
</reference>
<gene>
    <name evidence="1" type="ORF">ABI_20660</name>
</gene>
<organism evidence="1 2">
    <name type="scientific">Asticcacaulis biprosthecium C19</name>
    <dbReference type="NCBI Taxonomy" id="715226"/>
    <lineage>
        <taxon>Bacteria</taxon>
        <taxon>Pseudomonadati</taxon>
        <taxon>Pseudomonadota</taxon>
        <taxon>Alphaproteobacteria</taxon>
        <taxon>Caulobacterales</taxon>
        <taxon>Caulobacteraceae</taxon>
        <taxon>Asticcacaulis</taxon>
    </lineage>
</organism>
<dbReference type="EMBL" id="GL883077">
    <property type="protein sequence ID" value="EGF93626.1"/>
    <property type="molecule type" value="Genomic_DNA"/>
</dbReference>
<evidence type="ECO:0000313" key="1">
    <source>
        <dbReference type="EMBL" id="EGF93626.1"/>
    </source>
</evidence>
<protein>
    <submittedName>
        <fullName evidence="1">Uncharacterized protein</fullName>
    </submittedName>
</protein>
<keyword evidence="2" id="KW-1185">Reference proteome</keyword>
<dbReference type="HOGENOM" id="CLU_3114108_0_0_5"/>
<evidence type="ECO:0000313" key="2">
    <source>
        <dbReference type="Proteomes" id="UP000006512"/>
    </source>
</evidence>
<proteinExistence type="predicted"/>
<sequence>MNLQWEKSTVPIAIKFEKFVFDWEFTLAEVCIFKESAAFKIYNVTWVILC</sequence>
<name>F4QM54_9CAUL</name>
<accession>F4QM54</accession>
<dbReference type="AlphaFoldDB" id="F4QM54"/>
<dbReference type="Proteomes" id="UP000006512">
    <property type="component" value="Unassembled WGS sequence"/>
</dbReference>